<feature type="binding site" evidence="14">
    <location>
        <position position="380"/>
    </location>
    <ligand>
        <name>Zn(2+)</name>
        <dbReference type="ChEBI" id="CHEBI:29105"/>
        <label>2</label>
    </ligand>
</feature>
<comment type="similarity">
    <text evidence="2 15">Belongs to the alkaline phosphatase family.</text>
</comment>
<feature type="binding site" evidence="14">
    <location>
        <position position="474"/>
    </location>
    <ligand>
        <name>Zn(2+)</name>
        <dbReference type="ChEBI" id="CHEBI:29105"/>
        <label>2</label>
    </ligand>
</feature>
<feature type="binding site" evidence="14">
    <location>
        <position position="173"/>
    </location>
    <ligand>
        <name>Mg(2+)</name>
        <dbReference type="ChEBI" id="CHEBI:18420"/>
    </ligand>
</feature>
<evidence type="ECO:0000256" key="5">
    <source>
        <dbReference type="ARBA" id="ARBA00022622"/>
    </source>
</evidence>
<dbReference type="FunFam" id="3.40.720.10:FF:000008">
    <property type="entry name" value="Alkaline phosphatase"/>
    <property type="match status" value="1"/>
</dbReference>
<dbReference type="EMBL" id="CAJPEX010000598">
    <property type="protein sequence ID" value="CAG0916471.1"/>
    <property type="molecule type" value="Genomic_DNA"/>
</dbReference>
<evidence type="ECO:0000256" key="2">
    <source>
        <dbReference type="ARBA" id="ARBA00005984"/>
    </source>
</evidence>
<keyword evidence="11" id="KW-0325">Glycoprotein</keyword>
<evidence type="ECO:0000313" key="17">
    <source>
        <dbReference type="EMBL" id="CAD7276319.1"/>
    </source>
</evidence>
<evidence type="ECO:0000256" key="3">
    <source>
        <dbReference type="ARBA" id="ARBA00012647"/>
    </source>
</evidence>
<evidence type="ECO:0000256" key="7">
    <source>
        <dbReference type="ARBA" id="ARBA00022801"/>
    </source>
</evidence>
<evidence type="ECO:0000256" key="6">
    <source>
        <dbReference type="ARBA" id="ARBA00022723"/>
    </source>
</evidence>
<dbReference type="SUPFAM" id="SSF53649">
    <property type="entry name" value="Alkaline phosphatase-like"/>
    <property type="match status" value="1"/>
</dbReference>
<dbReference type="EC" id="3.1.3.1" evidence="3"/>
<evidence type="ECO:0000313" key="18">
    <source>
        <dbReference type="Proteomes" id="UP000678499"/>
    </source>
</evidence>
<feature type="binding site" evidence="14">
    <location>
        <position position="60"/>
    </location>
    <ligand>
        <name>Mg(2+)</name>
        <dbReference type="ChEBI" id="CHEBI:18420"/>
    </ligand>
</feature>
<evidence type="ECO:0000256" key="10">
    <source>
        <dbReference type="ARBA" id="ARBA00023136"/>
    </source>
</evidence>
<keyword evidence="4" id="KW-1003">Cell membrane</keyword>
<evidence type="ECO:0000256" key="9">
    <source>
        <dbReference type="ARBA" id="ARBA00022842"/>
    </source>
</evidence>
<sequence>MAKSLCFALFLATTSRNLFVHAVTEDRWYWYQDAQSRLNTYLSEPVNTNVAKNVIIFVGDGMGIPTVTAGRILRGQLEGGLGEDYRLTFENFPYLGLAKTYNVDSQVGDSAACATALLCGVKGNFETVGLDSHGKYDDCESVSKSRVPSIMDWAQKDGKWTGFVTNTRITHGTPAALFSNSASRYWEDDSKLPPKARGKCQDIAAQMIDNMPGKNLRVILGGGRRHLLPENTADPKLKGYFGKRADGRNLMQEWKTQKHDLDAKYSVVTTQKELADVDHNNTDYLLGVFSYSHMNFEMDRDDNDEGEPSLVDMTRRAIQVLKRGPEGFVLMVEAGRMDHAHHFSNARRALDEVHSLDDSVKAALELISPKDTLLIVTGDHSHTMTIGGYPKRGNPILGKDTRPSDVDNMPYTTLLYGNGPGYGVAGSGQDFHDDAGGADQHAAVASRRQDLSLVDTTASDYIQQSAVPRKWETHGGEDVPVYALVKILS</sequence>
<evidence type="ECO:0000256" key="15">
    <source>
        <dbReference type="RuleBase" id="RU003946"/>
    </source>
</evidence>
<dbReference type="GO" id="GO:0046872">
    <property type="term" value="F:metal ion binding"/>
    <property type="evidence" value="ECO:0007669"/>
    <property type="project" value="UniProtKB-KW"/>
</dbReference>
<feature type="binding site" evidence="14">
    <location>
        <position position="171"/>
    </location>
    <ligand>
        <name>Mg(2+)</name>
        <dbReference type="ChEBI" id="CHEBI:18420"/>
    </ligand>
</feature>
<comment type="subcellular location">
    <subcellularLocation>
        <location evidence="1">Cell membrane</location>
        <topology evidence="1">Lipid-anchor</topology>
        <topology evidence="1">GPI-anchor</topology>
    </subcellularLocation>
</comment>
<keyword evidence="16" id="KW-0732">Signal</keyword>
<keyword evidence="7" id="KW-0378">Hydrolase</keyword>
<dbReference type="Gene3D" id="3.40.720.10">
    <property type="entry name" value="Alkaline Phosphatase, subunit A"/>
    <property type="match status" value="1"/>
</dbReference>
<dbReference type="PRINTS" id="PR00113">
    <property type="entry name" value="ALKPHPHTASE"/>
</dbReference>
<keyword evidence="6 14" id="KW-0479">Metal-binding</keyword>
<keyword evidence="18" id="KW-1185">Reference proteome</keyword>
<feature type="signal peptide" evidence="16">
    <location>
        <begin position="1"/>
        <end position="22"/>
    </location>
</feature>
<keyword evidence="9 14" id="KW-0460">Magnesium</keyword>
<keyword evidence="12" id="KW-0449">Lipoprotein</keyword>
<protein>
    <recommendedName>
        <fullName evidence="3">alkaline phosphatase</fullName>
        <ecNumber evidence="3">3.1.3.1</ecNumber>
    </recommendedName>
</protein>
<feature type="binding site" evidence="14">
    <location>
        <position position="333"/>
    </location>
    <ligand>
        <name>Mg(2+)</name>
        <dbReference type="ChEBI" id="CHEBI:18420"/>
    </ligand>
</feature>
<organism evidence="17">
    <name type="scientific">Notodromas monacha</name>
    <dbReference type="NCBI Taxonomy" id="399045"/>
    <lineage>
        <taxon>Eukaryota</taxon>
        <taxon>Metazoa</taxon>
        <taxon>Ecdysozoa</taxon>
        <taxon>Arthropoda</taxon>
        <taxon>Crustacea</taxon>
        <taxon>Oligostraca</taxon>
        <taxon>Ostracoda</taxon>
        <taxon>Podocopa</taxon>
        <taxon>Podocopida</taxon>
        <taxon>Cypridocopina</taxon>
        <taxon>Cypridoidea</taxon>
        <taxon>Cyprididae</taxon>
        <taxon>Notodromas</taxon>
    </lineage>
</organism>
<gene>
    <name evidence="17" type="ORF">NMOB1V02_LOCUS4088</name>
</gene>
<dbReference type="CDD" id="cd16012">
    <property type="entry name" value="ALP"/>
    <property type="match status" value="1"/>
</dbReference>
<name>A0A7R9GBG0_9CRUS</name>
<feature type="binding site" evidence="14">
    <location>
        <position position="338"/>
    </location>
    <ligand>
        <name>Zn(2+)</name>
        <dbReference type="ChEBI" id="CHEBI:29105"/>
        <label>2</label>
    </ligand>
</feature>
<accession>A0A7R9GBG0</accession>
<dbReference type="InterPro" id="IPR001952">
    <property type="entry name" value="Alkaline_phosphatase"/>
</dbReference>
<keyword evidence="8 14" id="KW-0862">Zinc</keyword>
<dbReference type="OrthoDB" id="5818554at2759"/>
<feature type="binding site" evidence="14">
    <location>
        <position position="342"/>
    </location>
    <ligand>
        <name>Zn(2+)</name>
        <dbReference type="ChEBI" id="CHEBI:29105"/>
        <label>2</label>
    </ligand>
</feature>
<dbReference type="Pfam" id="PF00245">
    <property type="entry name" value="Alk_phosphatase"/>
    <property type="match status" value="1"/>
</dbReference>
<evidence type="ECO:0000256" key="12">
    <source>
        <dbReference type="ARBA" id="ARBA00023288"/>
    </source>
</evidence>
<keyword evidence="5" id="KW-0336">GPI-anchor</keyword>
<evidence type="ECO:0000256" key="8">
    <source>
        <dbReference type="ARBA" id="ARBA00022833"/>
    </source>
</evidence>
<feature type="active site" description="Phosphoserine intermediate" evidence="13">
    <location>
        <position position="110"/>
    </location>
</feature>
<evidence type="ECO:0000256" key="4">
    <source>
        <dbReference type="ARBA" id="ARBA00022475"/>
    </source>
</evidence>
<dbReference type="PANTHER" id="PTHR11596:SF91">
    <property type="entry name" value="ALKALINE PHOSPHATASE-RELATED"/>
    <property type="match status" value="1"/>
</dbReference>
<dbReference type="GO" id="GO:0098552">
    <property type="term" value="C:side of membrane"/>
    <property type="evidence" value="ECO:0007669"/>
    <property type="project" value="UniProtKB-KW"/>
</dbReference>
<dbReference type="GO" id="GO:0005886">
    <property type="term" value="C:plasma membrane"/>
    <property type="evidence" value="ECO:0007669"/>
    <property type="project" value="UniProtKB-SubCell"/>
</dbReference>
<evidence type="ECO:0000256" key="16">
    <source>
        <dbReference type="SAM" id="SignalP"/>
    </source>
</evidence>
<dbReference type="InterPro" id="IPR017850">
    <property type="entry name" value="Alkaline_phosphatase_core_sf"/>
</dbReference>
<dbReference type="AlphaFoldDB" id="A0A7R9GBG0"/>
<evidence type="ECO:0000256" key="11">
    <source>
        <dbReference type="ARBA" id="ARBA00023180"/>
    </source>
</evidence>
<comment type="cofactor">
    <cofactor evidence="14">
        <name>Zn(2+)</name>
        <dbReference type="ChEBI" id="CHEBI:29105"/>
    </cofactor>
    <text evidence="14">Binds 2 Zn(2+) ions.</text>
</comment>
<feature type="chain" id="PRO_5036210707" description="alkaline phosphatase" evidence="16">
    <location>
        <begin position="23"/>
        <end position="489"/>
    </location>
</feature>
<dbReference type="GO" id="GO:0004035">
    <property type="term" value="F:alkaline phosphatase activity"/>
    <property type="evidence" value="ECO:0007669"/>
    <property type="project" value="UniProtKB-EC"/>
</dbReference>
<reference evidence="17" key="1">
    <citation type="submission" date="2020-11" db="EMBL/GenBank/DDBJ databases">
        <authorList>
            <person name="Tran Van P."/>
        </authorList>
    </citation>
    <scope>NUCLEOTIDE SEQUENCE</scope>
</reference>
<comment type="cofactor">
    <cofactor evidence="14">
        <name>Mg(2+)</name>
        <dbReference type="ChEBI" id="CHEBI:18420"/>
    </cofactor>
    <text evidence="14">Binds 1 Mg(2+) ion.</text>
</comment>
<evidence type="ECO:0000256" key="1">
    <source>
        <dbReference type="ARBA" id="ARBA00004609"/>
    </source>
</evidence>
<evidence type="ECO:0000256" key="13">
    <source>
        <dbReference type="PIRSR" id="PIRSR601952-1"/>
    </source>
</evidence>
<keyword evidence="10" id="KW-0472">Membrane</keyword>
<dbReference type="SMART" id="SM00098">
    <property type="entry name" value="alkPPc"/>
    <property type="match status" value="1"/>
</dbReference>
<dbReference type="PANTHER" id="PTHR11596">
    <property type="entry name" value="ALKALINE PHOSPHATASE"/>
    <property type="match status" value="1"/>
</dbReference>
<feature type="binding site" evidence="14">
    <location>
        <position position="60"/>
    </location>
    <ligand>
        <name>Zn(2+)</name>
        <dbReference type="ChEBI" id="CHEBI:29105"/>
        <label>2</label>
    </ligand>
</feature>
<proteinExistence type="inferred from homology"/>
<dbReference type="EMBL" id="OA882635">
    <property type="protein sequence ID" value="CAD7276319.1"/>
    <property type="molecule type" value="Genomic_DNA"/>
</dbReference>
<evidence type="ECO:0000256" key="14">
    <source>
        <dbReference type="PIRSR" id="PIRSR601952-2"/>
    </source>
</evidence>
<dbReference type="Proteomes" id="UP000678499">
    <property type="component" value="Unassembled WGS sequence"/>
</dbReference>
<feature type="binding site" evidence="14">
    <location>
        <position position="379"/>
    </location>
    <ligand>
        <name>Zn(2+)</name>
        <dbReference type="ChEBI" id="CHEBI:29105"/>
        <label>2</label>
    </ligand>
</feature>